<reference evidence="15 17" key="1">
    <citation type="journal article" date="2016" name="Genome Announc.">
        <title>Complete Genome Sequences of Aerococcus christensenii CCUG 28831T, Aerococcus sanguinicola CCUG 43001T, Aerococcus urinae CCUG 36881T, Aerococcus urinaeequi CCUG 28094T, Aerococcus urinaehominis CCUG 42038 BT, and Aerococcus viridans CCUG 4311T.</title>
        <authorList>
            <person name="Carkaci D."/>
            <person name="Dargis R."/>
            <person name="Nielsen X.C."/>
            <person name="Skovgaard O."/>
            <person name="Fuursted K."/>
            <person name="Christensen J.J."/>
        </authorList>
    </citation>
    <scope>NUCLEOTIDE SEQUENCE [LARGE SCALE GENOMIC DNA]</scope>
    <source>
        <strain evidence="15 17">CCUG43001</strain>
    </source>
</reference>
<dbReference type="NCBIfam" id="TIGR03592">
    <property type="entry name" value="yidC_oxa1_cterm"/>
    <property type="match status" value="1"/>
</dbReference>
<evidence type="ECO:0000256" key="3">
    <source>
        <dbReference type="ARBA" id="ARBA00022475"/>
    </source>
</evidence>
<evidence type="ECO:0000313" key="18">
    <source>
        <dbReference type="Proteomes" id="UP000234239"/>
    </source>
</evidence>
<dbReference type="Proteomes" id="UP000069912">
    <property type="component" value="Chromosome"/>
</dbReference>
<dbReference type="CDD" id="cd20070">
    <property type="entry name" value="5TM_YidC_Alb3"/>
    <property type="match status" value="1"/>
</dbReference>
<keyword evidence="8 12" id="KW-0472">Membrane</keyword>
<keyword evidence="9" id="KW-0564">Palmitate</keyword>
<evidence type="ECO:0000256" key="2">
    <source>
        <dbReference type="ARBA" id="ARBA00022448"/>
    </source>
</evidence>
<keyword evidence="4 12" id="KW-0812">Transmembrane</keyword>
<dbReference type="InterPro" id="IPR028055">
    <property type="entry name" value="YidC/Oxa/ALB_C"/>
</dbReference>
<evidence type="ECO:0000256" key="6">
    <source>
        <dbReference type="ARBA" id="ARBA00022927"/>
    </source>
</evidence>
<evidence type="ECO:0000256" key="7">
    <source>
        <dbReference type="ARBA" id="ARBA00022989"/>
    </source>
</evidence>
<feature type="domain" description="Membrane insertase YidC/Oxa/ALB C-terminal" evidence="14">
    <location>
        <begin position="48"/>
        <end position="230"/>
    </location>
</feature>
<dbReference type="HAMAP" id="MF_01811">
    <property type="entry name" value="YidC_type2"/>
    <property type="match status" value="1"/>
</dbReference>
<feature type="region of interest" description="Disordered" evidence="13">
    <location>
        <begin position="242"/>
        <end position="267"/>
    </location>
</feature>
<dbReference type="GO" id="GO:0015031">
    <property type="term" value="P:protein transport"/>
    <property type="evidence" value="ECO:0007669"/>
    <property type="project" value="UniProtKB-KW"/>
</dbReference>
<dbReference type="PANTHER" id="PTHR12428">
    <property type="entry name" value="OXA1"/>
    <property type="match status" value="1"/>
</dbReference>
<dbReference type="InterPro" id="IPR047196">
    <property type="entry name" value="YidC_ALB_C"/>
</dbReference>
<keyword evidence="5 12" id="KW-0732">Signal</keyword>
<evidence type="ECO:0000256" key="8">
    <source>
        <dbReference type="ARBA" id="ARBA00023136"/>
    </source>
</evidence>
<reference evidence="16 18" key="3">
    <citation type="submission" date="2017-12" db="EMBL/GenBank/DDBJ databases">
        <title>Phylogenetic diversity of female urinary microbiome.</title>
        <authorList>
            <person name="Thomas-White K."/>
            <person name="Wolfe A.J."/>
        </authorList>
    </citation>
    <scope>NUCLEOTIDE SEQUENCE [LARGE SCALE GENOMIC DNA]</scope>
    <source>
        <strain evidence="16 18">UMB0139</strain>
    </source>
</reference>
<comment type="subcellular location">
    <subcellularLocation>
        <location evidence="1 12">Cell membrane</location>
        <topology evidence="1 12">Multi-pass membrane protein</topology>
    </subcellularLocation>
</comment>
<dbReference type="OrthoDB" id="9780552at2"/>
<reference evidence="17" key="2">
    <citation type="submission" date="2016-01" db="EMBL/GenBank/DDBJ databases">
        <title>Six Aerococcus type strain genome sequencing and assembly using PacBio and Illumina Hiseq.</title>
        <authorList>
            <person name="Carkaci D."/>
            <person name="Dargis R."/>
            <person name="Nielsen X.C."/>
            <person name="Skovgaard O."/>
            <person name="Fuursted K."/>
            <person name="Christensen J.J."/>
        </authorList>
    </citation>
    <scope>NUCLEOTIDE SEQUENCE [LARGE SCALE GENOMIC DNA]</scope>
    <source>
        <strain evidence="17">CCUG43001</strain>
    </source>
</reference>
<dbReference type="PANTHER" id="PTHR12428:SF65">
    <property type="entry name" value="CYTOCHROME C OXIDASE ASSEMBLY PROTEIN COX18, MITOCHONDRIAL"/>
    <property type="match status" value="1"/>
</dbReference>
<dbReference type="Pfam" id="PF02096">
    <property type="entry name" value="60KD_IMP"/>
    <property type="match status" value="1"/>
</dbReference>
<proteinExistence type="inferred from homology"/>
<evidence type="ECO:0000256" key="5">
    <source>
        <dbReference type="ARBA" id="ARBA00022729"/>
    </source>
</evidence>
<evidence type="ECO:0000313" key="15">
    <source>
        <dbReference type="EMBL" id="AMB94953.1"/>
    </source>
</evidence>
<keyword evidence="11" id="KW-0449">Lipoprotein</keyword>
<dbReference type="GO" id="GO:0005886">
    <property type="term" value="C:plasma membrane"/>
    <property type="evidence" value="ECO:0007669"/>
    <property type="project" value="UniProtKB-SubCell"/>
</dbReference>
<dbReference type="KEGG" id="asan:AWM72_04150"/>
<keyword evidence="7 12" id="KW-1133">Transmembrane helix</keyword>
<feature type="transmembrane region" description="Helical" evidence="12">
    <location>
        <begin position="43"/>
        <end position="67"/>
    </location>
</feature>
<dbReference type="GO" id="GO:0051205">
    <property type="term" value="P:protein insertion into membrane"/>
    <property type="evidence" value="ECO:0007669"/>
    <property type="project" value="TreeGrafter"/>
</dbReference>
<name>A0A0X8FCS0_9LACT</name>
<evidence type="ECO:0000256" key="12">
    <source>
        <dbReference type="HAMAP-Rule" id="MF_01811"/>
    </source>
</evidence>
<dbReference type="InterPro" id="IPR023060">
    <property type="entry name" value="YidC/YidC1/YidC2_Firmicutes"/>
</dbReference>
<evidence type="ECO:0000259" key="14">
    <source>
        <dbReference type="Pfam" id="PF02096"/>
    </source>
</evidence>
<keyword evidence="17" id="KW-1185">Reference proteome</keyword>
<dbReference type="GO" id="GO:0032977">
    <property type="term" value="F:membrane insertase activity"/>
    <property type="evidence" value="ECO:0007669"/>
    <property type="project" value="InterPro"/>
</dbReference>
<evidence type="ECO:0000313" key="17">
    <source>
        <dbReference type="Proteomes" id="UP000069912"/>
    </source>
</evidence>
<organism evidence="15 17">
    <name type="scientific">Aerococcus sanguinicola</name>
    <dbReference type="NCBI Taxonomy" id="119206"/>
    <lineage>
        <taxon>Bacteria</taxon>
        <taxon>Bacillati</taxon>
        <taxon>Bacillota</taxon>
        <taxon>Bacilli</taxon>
        <taxon>Lactobacillales</taxon>
        <taxon>Aerococcaceae</taxon>
        <taxon>Aerococcus</taxon>
    </lineage>
</organism>
<dbReference type="AlphaFoldDB" id="A0A0X8FCS0"/>
<feature type="compositionally biased region" description="Basic and acidic residues" evidence="13">
    <location>
        <begin position="242"/>
        <end position="253"/>
    </location>
</feature>
<keyword evidence="3 12" id="KW-1003">Cell membrane</keyword>
<evidence type="ECO:0000256" key="13">
    <source>
        <dbReference type="SAM" id="MobiDB-lite"/>
    </source>
</evidence>
<feature type="compositionally biased region" description="Basic residues" evidence="13">
    <location>
        <begin position="254"/>
        <end position="267"/>
    </location>
</feature>
<feature type="transmembrane region" description="Helical" evidence="12">
    <location>
        <begin position="196"/>
        <end position="217"/>
    </location>
</feature>
<keyword evidence="10 12" id="KW-0143">Chaperone</keyword>
<evidence type="ECO:0000256" key="4">
    <source>
        <dbReference type="ARBA" id="ARBA00022692"/>
    </source>
</evidence>
<sequence length="267" mass="30705">MALPLFLGACATAREPITAESTGFWDRYIVYSFSRLIIWLSDLFGGNYGLGIIIFTLIIRLVLVPLYHYQIKSTEKMQVVQPEMQALREKYASKDPETQQKLEEEMAKLNEKYDYNPLSGCLPMLIQLPILMGLYQAISRTEVLSNGHFLWMELGQPDPYFILPVLAAALTWYNTRLMTIGNPQSNQSMAAMQWMMPAMILFMGATLPSAIALYWVASNAFTIGQTLILNNPYKKREARLEKEKAERDLEKRLEKAKRHPRTTKKKR</sequence>
<comment type="function">
    <text evidence="12">Required for the insertion and/or proper folding and/or complex formation of integral membrane proteins into the membrane. Involved in integration of membrane proteins that insert both dependently and independently of the Sec translocase complex, as well as at least some lipoproteins.</text>
</comment>
<evidence type="ECO:0000313" key="16">
    <source>
        <dbReference type="EMBL" id="PKZ20809.1"/>
    </source>
</evidence>
<dbReference type="EMBL" id="CP014160">
    <property type="protein sequence ID" value="AMB94953.1"/>
    <property type="molecule type" value="Genomic_DNA"/>
</dbReference>
<keyword evidence="6 12" id="KW-0653">Protein transport</keyword>
<dbReference type="PRINTS" id="PR00701">
    <property type="entry name" value="60KDINNERMP"/>
</dbReference>
<evidence type="ECO:0000256" key="11">
    <source>
        <dbReference type="ARBA" id="ARBA00023288"/>
    </source>
</evidence>
<comment type="similarity">
    <text evidence="12">Belongs to the OXA1/ALB3/YidC family. Type 2 subfamily.</text>
</comment>
<evidence type="ECO:0000256" key="10">
    <source>
        <dbReference type="ARBA" id="ARBA00023186"/>
    </source>
</evidence>
<keyword evidence="2 12" id="KW-0813">Transport</keyword>
<protein>
    <recommendedName>
        <fullName evidence="12">Membrane protein insertase YidC</fullName>
    </recommendedName>
    <alternativeName>
        <fullName evidence="12">Foldase YidC</fullName>
    </alternativeName>
    <alternativeName>
        <fullName evidence="12">Membrane integrase YidC</fullName>
    </alternativeName>
    <alternativeName>
        <fullName evidence="12">Membrane protein YidC</fullName>
    </alternativeName>
</protein>
<accession>A0A0X8FCS0</accession>
<evidence type="ECO:0000256" key="1">
    <source>
        <dbReference type="ARBA" id="ARBA00004651"/>
    </source>
</evidence>
<feature type="transmembrane region" description="Helical" evidence="12">
    <location>
        <begin position="158"/>
        <end position="175"/>
    </location>
</feature>
<dbReference type="InterPro" id="IPR001708">
    <property type="entry name" value="YidC/ALB3/OXA1/COX18"/>
</dbReference>
<dbReference type="EMBL" id="PKGY01000006">
    <property type="protein sequence ID" value="PKZ20809.1"/>
    <property type="molecule type" value="Genomic_DNA"/>
</dbReference>
<comment type="caution">
    <text evidence="12">Lacks conserved residue(s) required for the propagation of feature annotation.</text>
</comment>
<gene>
    <name evidence="12" type="primary">yidC</name>
    <name evidence="15" type="ORF">AWM72_04150</name>
    <name evidence="16" type="ORF">CYJ28_09155</name>
</gene>
<dbReference type="Proteomes" id="UP000234239">
    <property type="component" value="Unassembled WGS sequence"/>
</dbReference>
<evidence type="ECO:0000256" key="9">
    <source>
        <dbReference type="ARBA" id="ARBA00023139"/>
    </source>
</evidence>